<sequence length="153" mass="17397">MSIPNYIYCFLIFFVFTTIFAAKTTVEFSTLSTTTEKNDNEYTSDNVFSNVTNYSTTSIAANTTTEYSTLSTTTEKNNNKYTEENVFPNVTNYSTTSKKDQNIIETTTKKSECKDKNFKNGITCDSLKLLCNNTEYKKIMEEKCPMTCGICMN</sequence>
<evidence type="ECO:0000313" key="5">
    <source>
        <dbReference type="WBParaSite" id="SSTP_0000932400.1"/>
    </source>
</evidence>
<feature type="chain" id="PRO_5005328362" evidence="2">
    <location>
        <begin position="22"/>
        <end position="153"/>
    </location>
</feature>
<proteinExistence type="predicted"/>
<evidence type="ECO:0000256" key="1">
    <source>
        <dbReference type="PROSITE-ProRule" id="PRU01005"/>
    </source>
</evidence>
<evidence type="ECO:0000313" key="4">
    <source>
        <dbReference type="Proteomes" id="UP000035681"/>
    </source>
</evidence>
<keyword evidence="4" id="KW-1185">Reference proteome</keyword>
<comment type="caution">
    <text evidence="1">Lacks conserved residue(s) required for the propagation of feature annotation.</text>
</comment>
<evidence type="ECO:0000259" key="3">
    <source>
        <dbReference type="PROSITE" id="PS51670"/>
    </source>
</evidence>
<evidence type="ECO:0000313" key="6">
    <source>
        <dbReference type="WBParaSite" id="TCONS_00002817.p1"/>
    </source>
</evidence>
<dbReference type="PROSITE" id="PS51670">
    <property type="entry name" value="SHKT"/>
    <property type="match status" value="1"/>
</dbReference>
<dbReference type="Proteomes" id="UP000035681">
    <property type="component" value="Unplaced"/>
</dbReference>
<dbReference type="WBParaSite" id="SSTP_0000932400.1">
    <property type="protein sequence ID" value="SSTP_0000932400.1"/>
    <property type="gene ID" value="SSTP_0000932400"/>
</dbReference>
<organism evidence="5">
    <name type="scientific">Strongyloides stercoralis</name>
    <name type="common">Threadworm</name>
    <dbReference type="NCBI Taxonomy" id="6248"/>
    <lineage>
        <taxon>Eukaryota</taxon>
        <taxon>Metazoa</taxon>
        <taxon>Ecdysozoa</taxon>
        <taxon>Nematoda</taxon>
        <taxon>Chromadorea</taxon>
        <taxon>Rhabditida</taxon>
        <taxon>Tylenchina</taxon>
        <taxon>Panagrolaimomorpha</taxon>
        <taxon>Strongyloidoidea</taxon>
        <taxon>Strongyloididae</taxon>
        <taxon>Strongyloides</taxon>
    </lineage>
</organism>
<dbReference type="Pfam" id="PF01549">
    <property type="entry name" value="ShK"/>
    <property type="match status" value="1"/>
</dbReference>
<feature type="domain" description="ShKT" evidence="3">
    <location>
        <begin position="113"/>
        <end position="151"/>
    </location>
</feature>
<protein>
    <submittedName>
        <fullName evidence="5 6">ShKT domain-containing protein</fullName>
    </submittedName>
</protein>
<dbReference type="AlphaFoldDB" id="A0A0K0EIL8"/>
<dbReference type="InterPro" id="IPR003582">
    <property type="entry name" value="ShKT_dom"/>
</dbReference>
<evidence type="ECO:0000256" key="2">
    <source>
        <dbReference type="SAM" id="SignalP"/>
    </source>
</evidence>
<reference evidence="5" key="1">
    <citation type="submission" date="2015-08" db="UniProtKB">
        <authorList>
            <consortium name="WormBaseParasite"/>
        </authorList>
    </citation>
    <scope>IDENTIFICATION</scope>
</reference>
<keyword evidence="2" id="KW-0732">Signal</keyword>
<dbReference type="Gene3D" id="1.10.10.1940">
    <property type="match status" value="1"/>
</dbReference>
<feature type="signal peptide" evidence="2">
    <location>
        <begin position="1"/>
        <end position="21"/>
    </location>
</feature>
<name>A0A0K0EIL8_STRER</name>
<accession>A0A0K0EIL8</accession>
<dbReference type="WBParaSite" id="TCONS_00002817.p1">
    <property type="protein sequence ID" value="TCONS_00002817.p1"/>
    <property type="gene ID" value="XLOC_002617"/>
</dbReference>